<protein>
    <submittedName>
        <fullName evidence="1">Uncharacterized protein</fullName>
    </submittedName>
</protein>
<organism evidence="1 2">
    <name type="scientific">Nocardiopsis flavescens</name>
    <dbReference type="NCBI Taxonomy" id="758803"/>
    <lineage>
        <taxon>Bacteria</taxon>
        <taxon>Bacillati</taxon>
        <taxon>Actinomycetota</taxon>
        <taxon>Actinomycetes</taxon>
        <taxon>Streptosporangiales</taxon>
        <taxon>Nocardiopsidaceae</taxon>
        <taxon>Nocardiopsis</taxon>
    </lineage>
</organism>
<proteinExistence type="predicted"/>
<gene>
    <name evidence="1" type="ORF">SAMN05421803_11667</name>
</gene>
<evidence type="ECO:0000313" key="2">
    <source>
        <dbReference type="Proteomes" id="UP000184452"/>
    </source>
</evidence>
<dbReference type="Proteomes" id="UP000184452">
    <property type="component" value="Unassembled WGS sequence"/>
</dbReference>
<evidence type="ECO:0000313" key="1">
    <source>
        <dbReference type="EMBL" id="SHK24844.1"/>
    </source>
</evidence>
<dbReference type="SUPFAM" id="SSF55729">
    <property type="entry name" value="Acyl-CoA N-acyltransferases (Nat)"/>
    <property type="match status" value="1"/>
</dbReference>
<name>A0A1M6QXC3_9ACTN</name>
<keyword evidence="2" id="KW-1185">Reference proteome</keyword>
<dbReference type="AlphaFoldDB" id="A0A1M6QXC3"/>
<accession>A0A1M6QXC3</accession>
<sequence length="612" mass="65133">MYAPRAADPPLPTTPAGLLSALERHPLVNLVGPLGCGKSALVARLAPLPVLALEAPGAAGALRSALAEDTSRPLVADGADGPAGLAALSALRNRAPGGRPVLVVSRRSLLSRPGWALSGARVLPFRTLRDEEVRGIAERAQIHDPRSLGVVTDLAAGNPLIAEAACRALHGGTAADPGAVAVRVAPEILSRLDREAPGRAWADALQGLASVWSGDEEAIGVDGEAFAALAELSVVHGTEAGLVLSEPFRRVLALARRTRQPAGHREARGRATAHRRRMLLVEPPGPRRGRILEGIVALSDEEAVQTTLFPGSPENGLVRTASPGDADTVGALMNGWARHSGLDPRRTDRLVEGWMHADPGGFHLVFDPQGVPVGVSGLLRVEDRTADSVEPLLQQHTDGLLTRYGGPGHSLVLGAAFCPDRGLHAQLLRSILHRVMGLGLYLSVSTVNPGYQRLLHALRFQHHGGTRDDVYRCGRGPEVHGQDFGSDAFLEWAERLSAPAAEAAGTRSTGREVRHALTHIDSPERLRDSPLLALSGAASPAELRARLREEVRALSVSGSAEEAEAGRILAHYYLDGVRGHERLAIRLHLSRATYFRRLRYGLELIGRRLARG</sequence>
<dbReference type="STRING" id="758803.SAMN05421803_11667"/>
<dbReference type="RefSeq" id="WP_073381435.1">
    <property type="nucleotide sequence ID" value="NZ_FQZK01000016.1"/>
</dbReference>
<dbReference type="InterPro" id="IPR016181">
    <property type="entry name" value="Acyl_CoA_acyltransferase"/>
</dbReference>
<dbReference type="EMBL" id="FQZK01000016">
    <property type="protein sequence ID" value="SHK24844.1"/>
    <property type="molecule type" value="Genomic_DNA"/>
</dbReference>
<reference evidence="1 2" key="1">
    <citation type="submission" date="2016-11" db="EMBL/GenBank/DDBJ databases">
        <authorList>
            <person name="Jaros S."/>
            <person name="Januszkiewicz K."/>
            <person name="Wedrychowicz H."/>
        </authorList>
    </citation>
    <scope>NUCLEOTIDE SEQUENCE [LARGE SCALE GENOMIC DNA]</scope>
    <source>
        <strain evidence="1 2">CGMCC 4.5723</strain>
    </source>
</reference>